<name>A0A077LTV9_9MICO</name>
<accession>A0A077LTV9</accession>
<dbReference type="Pfam" id="PF06224">
    <property type="entry name" value="AlkZ-like"/>
    <property type="match status" value="1"/>
</dbReference>
<dbReference type="OrthoDB" id="9148135at2"/>
<keyword evidence="2" id="KW-1185">Reference proteome</keyword>
<protein>
    <recommendedName>
        <fullName evidence="3">Winged helix DNA-binding domain-containing protein</fullName>
    </recommendedName>
</protein>
<evidence type="ECO:0000313" key="1">
    <source>
        <dbReference type="EMBL" id="CCH76821.1"/>
    </source>
</evidence>
<dbReference type="AlphaFoldDB" id="A0A077LTV9"/>
<sequence>MIRDGLRTRSLEWAVSRRLATQRLTSPALPSAADAVRTLLAVQAQDAPLATWSLGLRSRRDTHGAVRAEQDAGTFVRTHVLRPTWHYVAAEDLRWLLGLTSATVERGMASRHRQLELDDRTIAASIDAVAQLLSGGHALTRKQLGPLLADRGLPGPGERLAHVLLLAELRGVVCSGPHDGREHTYALLEERLAPDPDPPAERDESLVRLVTRFFHGHGPAGVADLVRWAAVTTREVRRGLDAAGDRLAAAVVEGEEQWFDPAAPPRASRGSRHRGLLLPTFDEVVLSYVRTPFPRVEEHVRGDRRLSPAEVGGGAVVVDGRDVGTWRRIVSPTAVRVRVHVSPAVRDATLEPIHGAAERLASFVGLPLSFDV</sequence>
<evidence type="ECO:0008006" key="3">
    <source>
        <dbReference type="Google" id="ProtNLM"/>
    </source>
</evidence>
<dbReference type="PANTHER" id="PTHR38479:SF2">
    <property type="entry name" value="WINGED HELIX DNA-BINDING DOMAIN-CONTAINING PROTEIN"/>
    <property type="match status" value="1"/>
</dbReference>
<dbReference type="PANTHER" id="PTHR38479">
    <property type="entry name" value="LMO0824 PROTEIN"/>
    <property type="match status" value="1"/>
</dbReference>
<dbReference type="RefSeq" id="WP_048553686.1">
    <property type="nucleotide sequence ID" value="NZ_HF570958.1"/>
</dbReference>
<dbReference type="InterPro" id="IPR009351">
    <property type="entry name" value="AlkZ-like"/>
</dbReference>
<gene>
    <name evidence="1" type="ORF">BN12_1490016</name>
</gene>
<dbReference type="Proteomes" id="UP000035721">
    <property type="component" value="Unassembled WGS sequence"/>
</dbReference>
<dbReference type="EMBL" id="CAJB01000056">
    <property type="protein sequence ID" value="CCH76821.1"/>
    <property type="molecule type" value="Genomic_DNA"/>
</dbReference>
<proteinExistence type="predicted"/>
<organism evidence="1 2">
    <name type="scientific">Nostocoides japonicum T1-X7</name>
    <dbReference type="NCBI Taxonomy" id="1194083"/>
    <lineage>
        <taxon>Bacteria</taxon>
        <taxon>Bacillati</taxon>
        <taxon>Actinomycetota</taxon>
        <taxon>Actinomycetes</taxon>
        <taxon>Micrococcales</taxon>
        <taxon>Intrasporangiaceae</taxon>
        <taxon>Nostocoides</taxon>
    </lineage>
</organism>
<comment type="caution">
    <text evidence="1">The sequence shown here is derived from an EMBL/GenBank/DDBJ whole genome shotgun (WGS) entry which is preliminary data.</text>
</comment>
<evidence type="ECO:0000313" key="2">
    <source>
        <dbReference type="Proteomes" id="UP000035721"/>
    </source>
</evidence>
<reference evidence="1 2" key="1">
    <citation type="journal article" date="2013" name="ISME J.">
        <title>A metabolic model for members of the genus Tetrasphaera involved in enhanced biological phosphorus removal.</title>
        <authorList>
            <person name="Kristiansen R."/>
            <person name="Nguyen H.T.T."/>
            <person name="Saunders A.M."/>
            <person name="Nielsen J.L."/>
            <person name="Wimmer R."/>
            <person name="Le V.Q."/>
            <person name="McIlroy S.J."/>
            <person name="Petrovski S."/>
            <person name="Seviour R.J."/>
            <person name="Calteau A."/>
            <person name="Nielsen K.L."/>
            <person name="Nielsen P.H."/>
        </authorList>
    </citation>
    <scope>NUCLEOTIDE SEQUENCE [LARGE SCALE GENOMIC DNA]</scope>
    <source>
        <strain evidence="1 2">T1-X7</strain>
    </source>
</reference>